<evidence type="ECO:0000313" key="5">
    <source>
        <dbReference type="EMBL" id="EAY26807.1"/>
    </source>
</evidence>
<dbReference type="EMBL" id="AAWS01000030">
    <property type="protein sequence ID" value="EAY26807.1"/>
    <property type="molecule type" value="Genomic_DNA"/>
</dbReference>
<keyword evidence="4" id="KW-1133">Transmembrane helix</keyword>
<keyword evidence="4" id="KW-0472">Membrane</keyword>
<gene>
    <name evidence="5" type="ORF">M23134_00773</name>
</gene>
<dbReference type="InterPro" id="IPR029044">
    <property type="entry name" value="Nucleotide-diphossugar_trans"/>
</dbReference>
<evidence type="ECO:0000256" key="3">
    <source>
        <dbReference type="ARBA" id="ARBA00022679"/>
    </source>
</evidence>
<name>A1ZS84_MICM2</name>
<dbReference type="PANTHER" id="PTHR43630:SF1">
    <property type="entry name" value="POLY-BETA-1,6-N-ACETYL-D-GLUCOSAMINE SYNTHASE"/>
    <property type="match status" value="1"/>
</dbReference>
<dbReference type="PANTHER" id="PTHR43630">
    <property type="entry name" value="POLY-BETA-1,6-N-ACETYL-D-GLUCOSAMINE SYNTHASE"/>
    <property type="match status" value="1"/>
</dbReference>
<dbReference type="AlphaFoldDB" id="A1ZS84"/>
<organism evidence="5 6">
    <name type="scientific">Microscilla marina ATCC 23134</name>
    <dbReference type="NCBI Taxonomy" id="313606"/>
    <lineage>
        <taxon>Bacteria</taxon>
        <taxon>Pseudomonadati</taxon>
        <taxon>Bacteroidota</taxon>
        <taxon>Cytophagia</taxon>
        <taxon>Cytophagales</taxon>
        <taxon>Microscillaceae</taxon>
        <taxon>Microscilla</taxon>
    </lineage>
</organism>
<feature type="transmembrane region" description="Helical" evidence="4">
    <location>
        <begin position="326"/>
        <end position="343"/>
    </location>
</feature>
<feature type="transmembrane region" description="Helical" evidence="4">
    <location>
        <begin position="6"/>
        <end position="25"/>
    </location>
</feature>
<dbReference type="GO" id="GO:0016757">
    <property type="term" value="F:glycosyltransferase activity"/>
    <property type="evidence" value="ECO:0007669"/>
    <property type="project" value="UniProtKB-KW"/>
</dbReference>
<evidence type="ECO:0008006" key="7">
    <source>
        <dbReference type="Google" id="ProtNLM"/>
    </source>
</evidence>
<keyword evidence="4" id="KW-0812">Transmembrane</keyword>
<protein>
    <recommendedName>
        <fullName evidence="7">Glycosyl transferase, group 2 family protein</fullName>
    </recommendedName>
</protein>
<keyword evidence="6" id="KW-1185">Reference proteome</keyword>
<dbReference type="Pfam" id="PF13641">
    <property type="entry name" value="Glyco_tranf_2_3"/>
    <property type="match status" value="1"/>
</dbReference>
<comment type="caution">
    <text evidence="5">The sequence shown here is derived from an EMBL/GenBank/DDBJ whole genome shotgun (WGS) entry which is preliminary data.</text>
</comment>
<keyword evidence="3" id="KW-0808">Transferase</keyword>
<comment type="similarity">
    <text evidence="1">Belongs to the glycosyltransferase 2 family.</text>
</comment>
<accession>A1ZS84</accession>
<evidence type="ECO:0000256" key="4">
    <source>
        <dbReference type="SAM" id="Phobius"/>
    </source>
</evidence>
<evidence type="ECO:0000313" key="6">
    <source>
        <dbReference type="Proteomes" id="UP000004095"/>
    </source>
</evidence>
<evidence type="ECO:0000256" key="2">
    <source>
        <dbReference type="ARBA" id="ARBA00022676"/>
    </source>
</evidence>
<evidence type="ECO:0000256" key="1">
    <source>
        <dbReference type="ARBA" id="ARBA00006739"/>
    </source>
</evidence>
<keyword evidence="2" id="KW-0328">Glycosyltransferase</keyword>
<reference evidence="5 6" key="1">
    <citation type="submission" date="2007-01" db="EMBL/GenBank/DDBJ databases">
        <authorList>
            <person name="Haygood M."/>
            <person name="Podell S."/>
            <person name="Anderson C."/>
            <person name="Hopkinson B."/>
            <person name="Roe K."/>
            <person name="Barbeau K."/>
            <person name="Gaasterland T."/>
            <person name="Ferriera S."/>
            <person name="Johnson J."/>
            <person name="Kravitz S."/>
            <person name="Beeson K."/>
            <person name="Sutton G."/>
            <person name="Rogers Y.-H."/>
            <person name="Friedman R."/>
            <person name="Frazier M."/>
            <person name="Venter J.C."/>
        </authorList>
    </citation>
    <scope>NUCLEOTIDE SEQUENCE [LARGE SCALE GENOMIC DNA]</scope>
    <source>
        <strain evidence="5 6">ATCC 23134</strain>
    </source>
</reference>
<dbReference type="Proteomes" id="UP000004095">
    <property type="component" value="Unassembled WGS sequence"/>
</dbReference>
<dbReference type="SUPFAM" id="SSF53448">
    <property type="entry name" value="Nucleotide-diphospho-sugar transferases"/>
    <property type="match status" value="1"/>
</dbReference>
<dbReference type="eggNOG" id="COG1215">
    <property type="taxonomic scope" value="Bacteria"/>
</dbReference>
<dbReference type="Gene3D" id="3.90.550.10">
    <property type="entry name" value="Spore Coat Polysaccharide Biosynthesis Protein SpsA, Chain A"/>
    <property type="match status" value="1"/>
</dbReference>
<feature type="transmembrane region" description="Helical" evidence="4">
    <location>
        <begin position="303"/>
        <end position="320"/>
    </location>
</feature>
<sequence>MYVILGYFTVSVSYYGLFCIASLFFKPTKRSFGAMDKVKKSSVVILLPVYKEDDVIVESVKKALKQRYPKELYTIAVIADHLQPQTLEDLRQLPVQLIEVHFEKSTKAKSLNLAFDHLGEYDLAVVLDCDNHIEEDFLLKANYAYVQEGHLVIQAHRTAKNQENHLAQLDGISEELNNAMFRTGHQVLGLPAALIGSGMVMDFNLYREHMRAIDTIDGFDKELELSLIKDQSLPHNKIHYLDDALVYDAKMSDNEVFRKQRTRWILAQIKYALKNAADGWVQLFKGNFAYFEKVLQFWLPPRLILLGSLAALVCISPWFGLQYFTYTVGLFVALALFLVVALPRRLRTYQTLYALKKLPVTFLLMCRALPGFRKIFESFLPTSHRYFRKK</sequence>
<proteinExistence type="inferred from homology"/>